<dbReference type="Pfam" id="PF00293">
    <property type="entry name" value="NUDIX"/>
    <property type="match status" value="1"/>
</dbReference>
<keyword evidence="6" id="KW-1185">Reference proteome</keyword>
<comment type="cofactor">
    <cofactor evidence="1">
        <name>Mg(2+)</name>
        <dbReference type="ChEBI" id="CHEBI:18420"/>
    </cofactor>
</comment>
<dbReference type="RefSeq" id="WP_225250683.1">
    <property type="nucleotide sequence ID" value="NZ_JAIWIU010000069.1"/>
</dbReference>
<dbReference type="Proteomes" id="UP001199044">
    <property type="component" value="Unassembled WGS sequence"/>
</dbReference>
<dbReference type="PROSITE" id="PS00893">
    <property type="entry name" value="NUDIX_BOX"/>
    <property type="match status" value="1"/>
</dbReference>
<dbReference type="Pfam" id="PF18290">
    <property type="entry name" value="Nudix_hydro"/>
    <property type="match status" value="1"/>
</dbReference>
<organism evidence="5 6">
    <name type="scientific">Vibrio tritonius</name>
    <dbReference type="NCBI Taxonomy" id="1435069"/>
    <lineage>
        <taxon>Bacteria</taxon>
        <taxon>Pseudomonadati</taxon>
        <taxon>Pseudomonadota</taxon>
        <taxon>Gammaproteobacteria</taxon>
        <taxon>Vibrionales</taxon>
        <taxon>Vibrionaceae</taxon>
        <taxon>Vibrio</taxon>
    </lineage>
</organism>
<protein>
    <submittedName>
        <fullName evidence="5">NUDIX domain-containing protein</fullName>
    </submittedName>
</protein>
<dbReference type="InterPro" id="IPR040618">
    <property type="entry name" value="Pre-Nudix"/>
</dbReference>
<evidence type="ECO:0000256" key="2">
    <source>
        <dbReference type="ARBA" id="ARBA00022801"/>
    </source>
</evidence>
<reference evidence="6" key="1">
    <citation type="submission" date="2023-07" db="EMBL/GenBank/DDBJ databases">
        <title>Molecular identification of indigenous halophilic bacteria isolated from red sea cost, biodegradation of synthetic dyes and assessment of degraded metabolite toxicity.</title>
        <authorList>
            <person name="Chaieb K."/>
            <person name="Altayb H.N."/>
        </authorList>
    </citation>
    <scope>NUCLEOTIDE SEQUENCE [LARGE SCALE GENOMIC DNA]</scope>
    <source>
        <strain evidence="6">K20</strain>
    </source>
</reference>
<dbReference type="PROSITE" id="PS51462">
    <property type="entry name" value="NUDIX"/>
    <property type="match status" value="1"/>
</dbReference>
<evidence type="ECO:0000256" key="3">
    <source>
        <dbReference type="RuleBase" id="RU003476"/>
    </source>
</evidence>
<evidence type="ECO:0000313" key="6">
    <source>
        <dbReference type="Proteomes" id="UP001199044"/>
    </source>
</evidence>
<comment type="similarity">
    <text evidence="3">Belongs to the Nudix hydrolase family.</text>
</comment>
<dbReference type="PANTHER" id="PTHR13994">
    <property type="entry name" value="NUDIX HYDROLASE RELATED"/>
    <property type="match status" value="1"/>
</dbReference>
<dbReference type="PANTHER" id="PTHR13994:SF13">
    <property type="entry name" value="FI03680P"/>
    <property type="match status" value="1"/>
</dbReference>
<dbReference type="EMBL" id="JAIWIU010000069">
    <property type="protein sequence ID" value="MCA2016755.1"/>
    <property type="molecule type" value="Genomic_DNA"/>
</dbReference>
<dbReference type="InterPro" id="IPR020084">
    <property type="entry name" value="NUDIX_hydrolase_CS"/>
</dbReference>
<dbReference type="CDD" id="cd04670">
    <property type="entry name" value="NUDIX_ASFGF2_Nudt6"/>
    <property type="match status" value="1"/>
</dbReference>
<dbReference type="Gene3D" id="3.90.79.10">
    <property type="entry name" value="Nucleoside Triphosphate Pyrophosphohydrolase"/>
    <property type="match status" value="1"/>
</dbReference>
<accession>A0ABS7YM44</accession>
<evidence type="ECO:0000259" key="4">
    <source>
        <dbReference type="PROSITE" id="PS51462"/>
    </source>
</evidence>
<keyword evidence="2 3" id="KW-0378">Hydrolase</keyword>
<dbReference type="SUPFAM" id="SSF55811">
    <property type="entry name" value="Nudix"/>
    <property type="match status" value="1"/>
</dbReference>
<sequence length="243" mass="27312">MKFELDKFNGIIISQDDFPHNIDMFTAELENIVTFSQVEKKNIIWLTLPIHLSHFVSAATKLGFVFHNCLEQELTLIHKAPETTFIPFIPTHTIGAGAIVKNAAGELLVIREHGMKGFKLPGGHVELGEKIETAIIREVAEETGVAAEFQSIVGFTTRHPFQFGKTNLYFVCRLHAISNEISIQDIEEVAEAKWISVDDYLLDETNASFNRQMVEVCHDAKGLQSILPTNNTGPYKKHETFFA</sequence>
<proteinExistence type="inferred from homology"/>
<dbReference type="InterPro" id="IPR000086">
    <property type="entry name" value="NUDIX_hydrolase_dom"/>
</dbReference>
<evidence type="ECO:0000313" key="5">
    <source>
        <dbReference type="EMBL" id="MCA2016755.1"/>
    </source>
</evidence>
<dbReference type="InterPro" id="IPR003293">
    <property type="entry name" value="Nudix_hydrolase6-like"/>
</dbReference>
<dbReference type="InterPro" id="IPR020476">
    <property type="entry name" value="Nudix_hydrolase"/>
</dbReference>
<dbReference type="PRINTS" id="PR00502">
    <property type="entry name" value="NUDIXFAMILY"/>
</dbReference>
<comment type="caution">
    <text evidence="5">The sequence shown here is derived from an EMBL/GenBank/DDBJ whole genome shotgun (WGS) entry which is preliminary data.</text>
</comment>
<name>A0ABS7YM44_9VIBR</name>
<evidence type="ECO:0000256" key="1">
    <source>
        <dbReference type="ARBA" id="ARBA00001946"/>
    </source>
</evidence>
<dbReference type="Gene3D" id="3.40.630.30">
    <property type="match status" value="1"/>
</dbReference>
<gene>
    <name evidence="5" type="ORF">LDJ79_11580</name>
</gene>
<feature type="domain" description="Nudix hydrolase" evidence="4">
    <location>
        <begin position="91"/>
        <end position="219"/>
    </location>
</feature>
<dbReference type="InterPro" id="IPR015797">
    <property type="entry name" value="NUDIX_hydrolase-like_dom_sf"/>
</dbReference>